<evidence type="ECO:0000313" key="1">
    <source>
        <dbReference type="EMBL" id="QEC70740.1"/>
    </source>
</evidence>
<name>A0A5B8VGZ8_9BACT</name>
<organism evidence="1 2">
    <name type="scientific">Arachidicoccus ginsenosidivorans</name>
    <dbReference type="NCBI Taxonomy" id="496057"/>
    <lineage>
        <taxon>Bacteria</taxon>
        <taxon>Pseudomonadati</taxon>
        <taxon>Bacteroidota</taxon>
        <taxon>Chitinophagia</taxon>
        <taxon>Chitinophagales</taxon>
        <taxon>Chitinophagaceae</taxon>
        <taxon>Arachidicoccus</taxon>
    </lineage>
</organism>
<dbReference type="AlphaFoldDB" id="A0A5B8VGZ8"/>
<evidence type="ECO:0000313" key="2">
    <source>
        <dbReference type="Proteomes" id="UP000321291"/>
    </source>
</evidence>
<dbReference type="RefSeq" id="WP_146780001.1">
    <property type="nucleotide sequence ID" value="NZ_CP042434.1"/>
</dbReference>
<dbReference type="KEGG" id="agi:FSB73_02590"/>
<keyword evidence="2" id="KW-1185">Reference proteome</keyword>
<protein>
    <submittedName>
        <fullName evidence="1">Uncharacterized protein</fullName>
    </submittedName>
</protein>
<reference evidence="1 2" key="1">
    <citation type="journal article" date="2017" name="Int. J. Syst. Evol. Microbiol.">
        <title>Arachidicoccus ginsenosidivorans sp. nov., with ginsenoside-converting activity isolated from ginseng cultivating soil.</title>
        <authorList>
            <person name="Siddiqi M.Z."/>
            <person name="Aslam Z."/>
            <person name="Im W.T."/>
        </authorList>
    </citation>
    <scope>NUCLEOTIDE SEQUENCE [LARGE SCALE GENOMIC DNA]</scope>
    <source>
        <strain evidence="1 2">Gsoil 809</strain>
    </source>
</reference>
<sequence>MAFKFTYNKIQKQWLRHINFACVSWTSRRRSRITGDLLTTLTIPTRVVDNLNGHRIIQKLIKKGLYLAATCTSLLLLMPASGQSGSTIDPLLGSVSNKSLPQPDDSAKNSSVVARIIALGEI</sequence>
<accession>A0A5B8VGZ8</accession>
<proteinExistence type="predicted"/>
<gene>
    <name evidence="1" type="ORF">FSB73_02590</name>
</gene>
<dbReference type="Proteomes" id="UP000321291">
    <property type="component" value="Chromosome"/>
</dbReference>
<dbReference type="EMBL" id="CP042434">
    <property type="protein sequence ID" value="QEC70740.1"/>
    <property type="molecule type" value="Genomic_DNA"/>
</dbReference>